<proteinExistence type="predicted"/>
<dbReference type="Pfam" id="PF20467">
    <property type="entry name" value="MmeI_C"/>
    <property type="match status" value="1"/>
</dbReference>
<dbReference type="Pfam" id="PF20464">
    <property type="entry name" value="MmeI_N"/>
    <property type="match status" value="1"/>
</dbReference>
<gene>
    <name evidence="11" type="ORF">CK498_22480</name>
</gene>
<name>A0A2A2EQB5_9GAMM</name>
<feature type="domain" description="MmeI-like C-terminal" evidence="9">
    <location>
        <begin position="849"/>
        <end position="927"/>
    </location>
</feature>
<dbReference type="PANTHER" id="PTHR33841:SF1">
    <property type="entry name" value="DNA METHYLTRANSFERASE A"/>
    <property type="match status" value="1"/>
</dbReference>
<evidence type="ECO:0000256" key="5">
    <source>
        <dbReference type="SAM" id="MobiDB-lite"/>
    </source>
</evidence>
<feature type="domain" description="MmeI-like target recognition" evidence="8">
    <location>
        <begin position="661"/>
        <end position="843"/>
    </location>
</feature>
<evidence type="ECO:0000256" key="1">
    <source>
        <dbReference type="ARBA" id="ARBA00011900"/>
    </source>
</evidence>
<sequence>MENRKQSLEEFVTWCKRHITGDEKGEAQIFLDHLFKAFGHEGLREAGATCEVRVKKEKKGTSFADLVWKPKALIEMKKRGEDLSKHYRQAFYYWTRLVPDRPNWVILCNFDEFWVYDFNTQMDTPVDKVSLRELPDRYGPLAFMFFKEDLPVFGNHQEKVTQNAADKLVDIFRSLVERGVDRELAQRFSLQALVALFAEDIGLLTKYFFSRLLEDCTSSEKSYDLIGQLFTEMDTPGTTSGGRFKGVPYFNGGLFNKPARIELQDNEVGLLKEAARFDWSKVRPEIFGSIFEHSMNSSERRASGSHYTTPVDIIKVVSPTIVEPWQERIESAKTLKGLETLLMEIEGFKVLDPACGSGNFLYIAYREIKRLEARIYERMAEYRSIDPSQRPMGFVSTSSFFGIDRNEFAVELAKVTMMLAHKLAIDELHINEQALPLDNLNDNFTVCDALINKDGERTKWPEANVIIGNPPFIGAKRIKPENGDHYSKLLRAAYPEIPGMADYCVYWFKKANDFLIECTSKDWKSGRAGLVGTQNIRSNASRKGGLDAICKTGTIIDAVDNQPWSGEANVNVSIVNWVKSKDTSIIGKKKKLWSIIKQERKKTPKKGKGPAKKYYELAVKEVSHINASLSDKTDVGNAHVLKHKDSIKQSFQGITPGHEGFVLPKSEVEKFPKPERGIFFPYLVGDEFLSGKSADRYILDLGQSNILEAQKYKHAFSYIQDTILPDRKEAAKDRNGNIRPHHKAFLKRWWQLSWRREEMQNSIEKLPRYIACSRVTTRPIFFFVNSKIKPGDALQVFSFSDLYSFGILQSSVHYSWFHAKCSNMKSDPRYTSQSIFETFPWPQDASTRQIGDVAEAAKNLCSIRDRYLSENDSGLRGIYKTLDLPGVNPLKEAHENLDSAVEKAYEFSTKKDILSQLLELNEEVYQRIERGEETTHPGIPTSYTGNKELLK</sequence>
<dbReference type="InterPro" id="IPR050953">
    <property type="entry name" value="N4_N6_ade-DNA_methylase"/>
</dbReference>
<accession>A0A2A2EQB5</accession>
<dbReference type="InterPro" id="IPR046820">
    <property type="entry name" value="MmeI_TRD"/>
</dbReference>
<feature type="domain" description="MmeI-like DNA-methyltransferase" evidence="10">
    <location>
        <begin position="333"/>
        <end position="577"/>
    </location>
</feature>
<evidence type="ECO:0000259" key="6">
    <source>
        <dbReference type="Pfam" id="PF20464"/>
    </source>
</evidence>
<dbReference type="PANTHER" id="PTHR33841">
    <property type="entry name" value="DNA METHYLTRANSFERASE YEEA-RELATED"/>
    <property type="match status" value="1"/>
</dbReference>
<dbReference type="Pfam" id="PF20465">
    <property type="entry name" value="MmeI_hel"/>
    <property type="match status" value="1"/>
</dbReference>
<evidence type="ECO:0000256" key="2">
    <source>
        <dbReference type="ARBA" id="ARBA00022603"/>
    </source>
</evidence>
<evidence type="ECO:0000256" key="4">
    <source>
        <dbReference type="ARBA" id="ARBA00047942"/>
    </source>
</evidence>
<dbReference type="GO" id="GO:0032259">
    <property type="term" value="P:methylation"/>
    <property type="evidence" value="ECO:0007669"/>
    <property type="project" value="UniProtKB-KW"/>
</dbReference>
<protein>
    <recommendedName>
        <fullName evidence="1">site-specific DNA-methyltransferase (adenine-specific)</fullName>
        <ecNumber evidence="1">2.1.1.72</ecNumber>
    </recommendedName>
</protein>
<dbReference type="Pfam" id="PF20466">
    <property type="entry name" value="MmeI_TRD"/>
    <property type="match status" value="1"/>
</dbReference>
<dbReference type="InterPro" id="IPR002052">
    <property type="entry name" value="DNA_methylase_N6_adenine_CS"/>
</dbReference>
<feature type="domain" description="MmeI-like helicase spacer" evidence="7">
    <location>
        <begin position="186"/>
        <end position="255"/>
    </location>
</feature>
<evidence type="ECO:0000313" key="11">
    <source>
        <dbReference type="EMBL" id="PAU74589.1"/>
    </source>
</evidence>
<keyword evidence="2 11" id="KW-0489">Methyltransferase</keyword>
<evidence type="ECO:0000313" key="12">
    <source>
        <dbReference type="Proteomes" id="UP000217771"/>
    </source>
</evidence>
<dbReference type="InterPro" id="IPR046819">
    <property type="entry name" value="MmeI_hel"/>
</dbReference>
<dbReference type="AlphaFoldDB" id="A0A2A2EQB5"/>
<organism evidence="11 12">
    <name type="scientific">Halomonas salipaludis</name>
    <dbReference type="NCBI Taxonomy" id="2032625"/>
    <lineage>
        <taxon>Bacteria</taxon>
        <taxon>Pseudomonadati</taxon>
        <taxon>Pseudomonadota</taxon>
        <taxon>Gammaproteobacteria</taxon>
        <taxon>Oceanospirillales</taxon>
        <taxon>Halomonadaceae</taxon>
        <taxon>Halomonas</taxon>
    </lineage>
</organism>
<dbReference type="GO" id="GO:0009007">
    <property type="term" value="F:site-specific DNA-methyltransferase (adenine-specific) activity"/>
    <property type="evidence" value="ECO:0007669"/>
    <property type="project" value="UniProtKB-EC"/>
</dbReference>
<dbReference type="InterPro" id="IPR046816">
    <property type="entry name" value="MmeI_Mtase"/>
</dbReference>
<evidence type="ECO:0000259" key="7">
    <source>
        <dbReference type="Pfam" id="PF20465"/>
    </source>
</evidence>
<dbReference type="SUPFAM" id="SSF53335">
    <property type="entry name" value="S-adenosyl-L-methionine-dependent methyltransferases"/>
    <property type="match status" value="1"/>
</dbReference>
<dbReference type="PRINTS" id="PR00507">
    <property type="entry name" value="N12N6MTFRASE"/>
</dbReference>
<dbReference type="InterPro" id="IPR046817">
    <property type="entry name" value="MmeI_N"/>
</dbReference>
<dbReference type="EMBL" id="NSKB01000010">
    <property type="protein sequence ID" value="PAU74589.1"/>
    <property type="molecule type" value="Genomic_DNA"/>
</dbReference>
<dbReference type="PROSITE" id="PS00092">
    <property type="entry name" value="N6_MTASE"/>
    <property type="match status" value="1"/>
</dbReference>
<dbReference type="Proteomes" id="UP000217771">
    <property type="component" value="Unassembled WGS sequence"/>
</dbReference>
<comment type="caution">
    <text evidence="11">The sequence shown here is derived from an EMBL/GenBank/DDBJ whole genome shotgun (WGS) entry which is preliminary data.</text>
</comment>
<keyword evidence="12" id="KW-1185">Reference proteome</keyword>
<comment type="catalytic activity">
    <reaction evidence="4">
        <text>a 2'-deoxyadenosine in DNA + S-adenosyl-L-methionine = an N(6)-methyl-2'-deoxyadenosine in DNA + S-adenosyl-L-homocysteine + H(+)</text>
        <dbReference type="Rhea" id="RHEA:15197"/>
        <dbReference type="Rhea" id="RHEA-COMP:12418"/>
        <dbReference type="Rhea" id="RHEA-COMP:12419"/>
        <dbReference type="ChEBI" id="CHEBI:15378"/>
        <dbReference type="ChEBI" id="CHEBI:57856"/>
        <dbReference type="ChEBI" id="CHEBI:59789"/>
        <dbReference type="ChEBI" id="CHEBI:90615"/>
        <dbReference type="ChEBI" id="CHEBI:90616"/>
        <dbReference type="EC" id="2.1.1.72"/>
    </reaction>
</comment>
<evidence type="ECO:0000259" key="9">
    <source>
        <dbReference type="Pfam" id="PF20467"/>
    </source>
</evidence>
<dbReference type="Pfam" id="PF20473">
    <property type="entry name" value="MmeI_Mtase"/>
    <property type="match status" value="1"/>
</dbReference>
<feature type="domain" description="MmeI-like N-terminal" evidence="6">
    <location>
        <begin position="6"/>
        <end position="177"/>
    </location>
</feature>
<evidence type="ECO:0000259" key="8">
    <source>
        <dbReference type="Pfam" id="PF20466"/>
    </source>
</evidence>
<reference evidence="11 12" key="1">
    <citation type="submission" date="2017-08" db="EMBL/GenBank/DDBJ databases">
        <title>Halomonas alkalisoli sp. nov., isolated from saline alkaline soil.</title>
        <authorList>
            <person name="Wang D."/>
            <person name="Zhang G."/>
        </authorList>
    </citation>
    <scope>NUCLEOTIDE SEQUENCE [LARGE SCALE GENOMIC DNA]</scope>
    <source>
        <strain evidence="11 12">WRN001</strain>
    </source>
</reference>
<dbReference type="GO" id="GO:0003676">
    <property type="term" value="F:nucleic acid binding"/>
    <property type="evidence" value="ECO:0007669"/>
    <property type="project" value="InterPro"/>
</dbReference>
<dbReference type="Gene3D" id="3.40.50.150">
    <property type="entry name" value="Vaccinia Virus protein VP39"/>
    <property type="match status" value="1"/>
</dbReference>
<dbReference type="InterPro" id="IPR046818">
    <property type="entry name" value="MmeI_C"/>
</dbReference>
<feature type="region of interest" description="Disordered" evidence="5">
    <location>
        <begin position="931"/>
        <end position="951"/>
    </location>
</feature>
<dbReference type="OrthoDB" id="9782445at2"/>
<evidence type="ECO:0000256" key="3">
    <source>
        <dbReference type="ARBA" id="ARBA00022679"/>
    </source>
</evidence>
<evidence type="ECO:0000259" key="10">
    <source>
        <dbReference type="Pfam" id="PF20473"/>
    </source>
</evidence>
<dbReference type="InterPro" id="IPR029063">
    <property type="entry name" value="SAM-dependent_MTases_sf"/>
</dbReference>
<dbReference type="EC" id="2.1.1.72" evidence="1"/>
<dbReference type="RefSeq" id="WP_095623094.1">
    <property type="nucleotide sequence ID" value="NZ_NSKB01000010.1"/>
</dbReference>
<keyword evidence="3 11" id="KW-0808">Transferase</keyword>